<reference evidence="3 4" key="1">
    <citation type="journal article" date="2024" name="Science">
        <title>Giant polyketide synthase enzymes in the biosynthesis of giant marine polyether toxins.</title>
        <authorList>
            <person name="Fallon T.R."/>
            <person name="Shende V.V."/>
            <person name="Wierzbicki I.H."/>
            <person name="Pendleton A.L."/>
            <person name="Watervoot N.F."/>
            <person name="Auber R.P."/>
            <person name="Gonzalez D.J."/>
            <person name="Wisecaver J.H."/>
            <person name="Moore B.S."/>
        </authorList>
    </citation>
    <scope>NUCLEOTIDE SEQUENCE [LARGE SCALE GENOMIC DNA]</scope>
    <source>
        <strain evidence="3 4">12B1</strain>
    </source>
</reference>
<evidence type="ECO:0000313" key="3">
    <source>
        <dbReference type="EMBL" id="KAL1503637.1"/>
    </source>
</evidence>
<dbReference type="PROSITE" id="PS01175">
    <property type="entry name" value="RIBONUCLEASE_II"/>
    <property type="match status" value="1"/>
</dbReference>
<feature type="signal peptide" evidence="1">
    <location>
        <begin position="1"/>
        <end position="18"/>
    </location>
</feature>
<dbReference type="GO" id="GO:0000932">
    <property type="term" value="C:P-body"/>
    <property type="evidence" value="ECO:0007669"/>
    <property type="project" value="TreeGrafter"/>
</dbReference>
<dbReference type="GO" id="GO:0000175">
    <property type="term" value="F:3'-5'-RNA exonuclease activity"/>
    <property type="evidence" value="ECO:0007669"/>
    <property type="project" value="TreeGrafter"/>
</dbReference>
<evidence type="ECO:0000259" key="2">
    <source>
        <dbReference type="SMART" id="SM00955"/>
    </source>
</evidence>
<dbReference type="GO" id="GO:0003723">
    <property type="term" value="F:RNA binding"/>
    <property type="evidence" value="ECO:0007669"/>
    <property type="project" value="InterPro"/>
</dbReference>
<dbReference type="SUPFAM" id="SSF50249">
    <property type="entry name" value="Nucleic acid-binding proteins"/>
    <property type="match status" value="1"/>
</dbReference>
<dbReference type="InterPro" id="IPR057324">
    <property type="entry name" value="WH_RNase_II"/>
</dbReference>
<dbReference type="GO" id="GO:0006402">
    <property type="term" value="P:mRNA catabolic process"/>
    <property type="evidence" value="ECO:0007669"/>
    <property type="project" value="TreeGrafter"/>
</dbReference>
<sequence length="741" mass="80552">MQRLCLAQLLAFLPSALSWQSTFALRADRSRTGCARATDEGIGSLVVFPSAKGELKLCAITGEAAGKKKKQWLAIDGDGTQRTISSREIRHVVPGARTTEAAAVSAHEDAAERAVREEARTLPDVWEVLLEESGSAAVAITTVSELLFGESTSLSCYATYYLLESEQGRVYFKSSREGLQYTPRAVKDKEALEAQFAKEAEAAMQLQLLSDRVEASAAPGGPTFDLAAESEEIKQSFEALVRLGCRAHLEPSERQELEAEPTDAMAKALLQNLGRKATEESARQLLVQLGLWSQHEDLELIRSRMPVDFSDEVVAHAQALAADPPADPDASRRLDLTHLRALAIDESSTVEVDDAVSVEELEGGKLRLWVHIADPTRYLTLGDPVEAEARSRTSSCYLPTGTVPMIPLVLAAGPLSLRPGVVSCAFSFGATINADGSFGMDELIITPSLVTAERLTYNEVDAMVEAAKNADVELARVLQGLDWVTNARQRWRIAGGSKESISDENLPDMSIKAVCVDRAADEWTVEVSVGQNRVDGVARRIVTESMLFAGEAVALFGDENGVPLPFRGQQMQEVSEEEKADWPTGPAGAWLAIRRMRPSFVAAEASAHEGLGLDAYTQVTSPIRRYPDLAVHFQLKAFLRGDPLPFPKENGQESALVSIARDAGAQQRKLERAANQYWLSVYLRQAAGHPLNAVVLGDSRGQRMYKLLLSELGAIVDYESSEDLKAGDTIRVVPTKDGKII</sequence>
<dbReference type="Proteomes" id="UP001515480">
    <property type="component" value="Unassembled WGS sequence"/>
</dbReference>
<accession>A0AB34IN64</accession>
<dbReference type="InterPro" id="IPR050180">
    <property type="entry name" value="RNR_Ribonuclease"/>
</dbReference>
<keyword evidence="4" id="KW-1185">Reference proteome</keyword>
<dbReference type="InterPro" id="IPR056404">
    <property type="entry name" value="HTH_RNase_II"/>
</dbReference>
<dbReference type="EMBL" id="JBGBPQ010000021">
    <property type="protein sequence ID" value="KAL1503637.1"/>
    <property type="molecule type" value="Genomic_DNA"/>
</dbReference>
<feature type="chain" id="PRO_5044344098" description="RNB domain-containing protein" evidence="1">
    <location>
        <begin position="19"/>
        <end position="741"/>
    </location>
</feature>
<dbReference type="Pfam" id="PF00773">
    <property type="entry name" value="RNB"/>
    <property type="match status" value="1"/>
</dbReference>
<feature type="domain" description="RNB" evidence="2">
    <location>
        <begin position="333"/>
        <end position="641"/>
    </location>
</feature>
<organism evidence="3 4">
    <name type="scientific">Prymnesium parvum</name>
    <name type="common">Toxic golden alga</name>
    <dbReference type="NCBI Taxonomy" id="97485"/>
    <lineage>
        <taxon>Eukaryota</taxon>
        <taxon>Haptista</taxon>
        <taxon>Haptophyta</taxon>
        <taxon>Prymnesiophyceae</taxon>
        <taxon>Prymnesiales</taxon>
        <taxon>Prymnesiaceae</taxon>
        <taxon>Prymnesium</taxon>
    </lineage>
</organism>
<dbReference type="Pfam" id="PF25255">
    <property type="entry name" value="WHD_RNase_II"/>
    <property type="match status" value="1"/>
</dbReference>
<protein>
    <recommendedName>
        <fullName evidence="2">RNB domain-containing protein</fullName>
    </recommendedName>
</protein>
<dbReference type="PANTHER" id="PTHR23355">
    <property type="entry name" value="RIBONUCLEASE"/>
    <property type="match status" value="1"/>
</dbReference>
<dbReference type="Pfam" id="PF23161">
    <property type="entry name" value="HTH_RNase_II"/>
    <property type="match status" value="1"/>
</dbReference>
<keyword evidence="1" id="KW-0732">Signal</keyword>
<gene>
    <name evidence="3" type="ORF">AB1Y20_012111</name>
</gene>
<evidence type="ECO:0000313" key="4">
    <source>
        <dbReference type="Proteomes" id="UP001515480"/>
    </source>
</evidence>
<dbReference type="AlphaFoldDB" id="A0AB34IN64"/>
<comment type="caution">
    <text evidence="3">The sequence shown here is derived from an EMBL/GenBank/DDBJ whole genome shotgun (WGS) entry which is preliminary data.</text>
</comment>
<name>A0AB34IN64_PRYPA</name>
<dbReference type="SMART" id="SM00955">
    <property type="entry name" value="RNB"/>
    <property type="match status" value="1"/>
</dbReference>
<dbReference type="PANTHER" id="PTHR23355:SF42">
    <property type="entry name" value="RIBONUCLEASE II, CHLOROPLASTIC_MITOCHONDRIAL"/>
    <property type="match status" value="1"/>
</dbReference>
<dbReference type="InterPro" id="IPR022966">
    <property type="entry name" value="RNase_II/R_CS"/>
</dbReference>
<proteinExistence type="predicted"/>
<dbReference type="InterPro" id="IPR012340">
    <property type="entry name" value="NA-bd_OB-fold"/>
</dbReference>
<evidence type="ECO:0000256" key="1">
    <source>
        <dbReference type="SAM" id="SignalP"/>
    </source>
</evidence>
<dbReference type="InterPro" id="IPR001900">
    <property type="entry name" value="RNase_II/R"/>
</dbReference>